<accession>A0A1M5J7Q0</accession>
<dbReference type="Proteomes" id="UP000190675">
    <property type="component" value="Chromosome I"/>
</dbReference>
<dbReference type="InterPro" id="IPR037401">
    <property type="entry name" value="SnoaL-like"/>
</dbReference>
<evidence type="ECO:0000313" key="3">
    <source>
        <dbReference type="EMBL" id="SHG36521.1"/>
    </source>
</evidence>
<dbReference type="AlphaFoldDB" id="A0A1M5J7Q0"/>
<gene>
    <name evidence="3" type="ORF">SAMN05444169_2052</name>
</gene>
<protein>
    <recommendedName>
        <fullName evidence="2">SnoaL-like domain-containing protein</fullName>
    </recommendedName>
</protein>
<feature type="domain" description="SnoaL-like" evidence="2">
    <location>
        <begin position="31"/>
        <end position="145"/>
    </location>
</feature>
<dbReference type="InterPro" id="IPR032710">
    <property type="entry name" value="NTF2-like_dom_sf"/>
</dbReference>
<dbReference type="EMBL" id="LT670818">
    <property type="protein sequence ID" value="SHG36521.1"/>
    <property type="molecule type" value="Genomic_DNA"/>
</dbReference>
<feature type="signal peptide" evidence="1">
    <location>
        <begin position="1"/>
        <end position="24"/>
    </location>
</feature>
<organism evidence="3 4">
    <name type="scientific">Bradyrhizobium erythrophlei</name>
    <dbReference type="NCBI Taxonomy" id="1437360"/>
    <lineage>
        <taxon>Bacteria</taxon>
        <taxon>Pseudomonadati</taxon>
        <taxon>Pseudomonadota</taxon>
        <taxon>Alphaproteobacteria</taxon>
        <taxon>Hyphomicrobiales</taxon>
        <taxon>Nitrobacteraceae</taxon>
        <taxon>Bradyrhizobium</taxon>
    </lineage>
</organism>
<evidence type="ECO:0000259" key="2">
    <source>
        <dbReference type="Pfam" id="PF13474"/>
    </source>
</evidence>
<sequence length="152" mass="16217">MRRLHALIIALAVVGLTLSGPAGADPAEQAVSSIIEKWSAGFTRLDADALASLYSRNALFFGSTPPLYKGKEGVAAYFNALPRWKSPTVQFTDLVTTPIGSDVINVAGTASFVVSENAPPVSFRLTWVIIREDGDWKIASHHVSPKTAPAPK</sequence>
<proteinExistence type="predicted"/>
<feature type="chain" id="PRO_5013132961" description="SnoaL-like domain-containing protein" evidence="1">
    <location>
        <begin position="25"/>
        <end position="152"/>
    </location>
</feature>
<dbReference type="InterPro" id="IPR011944">
    <property type="entry name" value="Steroid_delta5-4_isomerase"/>
</dbReference>
<evidence type="ECO:0000256" key="1">
    <source>
        <dbReference type="SAM" id="SignalP"/>
    </source>
</evidence>
<dbReference type="Gene3D" id="3.10.450.50">
    <property type="match status" value="1"/>
</dbReference>
<dbReference type="NCBIfam" id="TIGR02246">
    <property type="entry name" value="SgcJ/EcaC family oxidoreductase"/>
    <property type="match status" value="1"/>
</dbReference>
<dbReference type="CDD" id="cd00531">
    <property type="entry name" value="NTF2_like"/>
    <property type="match status" value="1"/>
</dbReference>
<dbReference type="SUPFAM" id="SSF54427">
    <property type="entry name" value="NTF2-like"/>
    <property type="match status" value="1"/>
</dbReference>
<evidence type="ECO:0000313" key="4">
    <source>
        <dbReference type="Proteomes" id="UP000190675"/>
    </source>
</evidence>
<dbReference type="Pfam" id="PF13474">
    <property type="entry name" value="SnoaL_3"/>
    <property type="match status" value="1"/>
</dbReference>
<dbReference type="RefSeq" id="WP_244567865.1">
    <property type="nucleotide sequence ID" value="NZ_LT670818.1"/>
</dbReference>
<name>A0A1M5J7Q0_9BRAD</name>
<keyword evidence="1" id="KW-0732">Signal</keyword>
<reference evidence="3 4" key="1">
    <citation type="submission" date="2016-11" db="EMBL/GenBank/DDBJ databases">
        <authorList>
            <person name="Jaros S."/>
            <person name="Januszkiewicz K."/>
            <person name="Wedrychowicz H."/>
        </authorList>
    </citation>
    <scope>NUCLEOTIDE SEQUENCE [LARGE SCALE GENOMIC DNA]</scope>
    <source>
        <strain evidence="3 4">GAS242</strain>
    </source>
</reference>